<protein>
    <submittedName>
        <fullName evidence="2">DUF485 domain-containing protein</fullName>
    </submittedName>
</protein>
<dbReference type="PANTHER" id="PTHR38598:SF1">
    <property type="entry name" value="INNER MEMBRANE PROTEIN YJCH"/>
    <property type="match status" value="1"/>
</dbReference>
<sequence length="106" mass="12325">MSSAMYEHMRTNPKFHELVTRRGRFAWTLAAIVLTMFYGYILTIAFNPTALGRPVAEGSMLTIGVAVELFMFIFFWALTAFYVWRANNQFDAMTQDLIRDAWKDNK</sequence>
<feature type="transmembrane region" description="Helical" evidence="1">
    <location>
        <begin position="25"/>
        <end position="46"/>
    </location>
</feature>
<dbReference type="Proteomes" id="UP000808146">
    <property type="component" value="Unassembled WGS sequence"/>
</dbReference>
<reference evidence="2" key="1">
    <citation type="submission" date="2020-10" db="EMBL/GenBank/DDBJ databases">
        <title>Connecting structure to function with the recovery of over 1000 high-quality activated sludge metagenome-assembled genomes encoding full-length rRNA genes using long-read sequencing.</title>
        <authorList>
            <person name="Singleton C.M."/>
            <person name="Petriglieri F."/>
            <person name="Kristensen J.M."/>
            <person name="Kirkegaard R.H."/>
            <person name="Michaelsen T.Y."/>
            <person name="Andersen M.H."/>
            <person name="Karst S.M."/>
            <person name="Dueholm M.S."/>
            <person name="Nielsen P.H."/>
            <person name="Albertsen M."/>
        </authorList>
    </citation>
    <scope>NUCLEOTIDE SEQUENCE</scope>
    <source>
        <strain evidence="2">OdNE_18-Q3-R46-58_BAT3C.305</strain>
    </source>
</reference>
<evidence type="ECO:0000313" key="2">
    <source>
        <dbReference type="EMBL" id="MBK8891853.1"/>
    </source>
</evidence>
<gene>
    <name evidence="2" type="ORF">IPN75_16450</name>
</gene>
<evidence type="ECO:0000256" key="1">
    <source>
        <dbReference type="SAM" id="Phobius"/>
    </source>
</evidence>
<organism evidence="2 3">
    <name type="scientific">Candidatus Dechloromonas phosphorivorans</name>
    <dbReference type="NCBI Taxonomy" id="2899244"/>
    <lineage>
        <taxon>Bacteria</taxon>
        <taxon>Pseudomonadati</taxon>
        <taxon>Pseudomonadota</taxon>
        <taxon>Betaproteobacteria</taxon>
        <taxon>Rhodocyclales</taxon>
        <taxon>Azonexaceae</taxon>
        <taxon>Dechloromonas</taxon>
    </lineage>
</organism>
<dbReference type="InterPro" id="IPR007436">
    <property type="entry name" value="DUF485"/>
</dbReference>
<accession>A0A9D7LVA6</accession>
<comment type="caution">
    <text evidence="2">The sequence shown here is derived from an EMBL/GenBank/DDBJ whole genome shotgun (WGS) entry which is preliminary data.</text>
</comment>
<keyword evidence="1" id="KW-0472">Membrane</keyword>
<dbReference type="EMBL" id="JADKBR010000019">
    <property type="protein sequence ID" value="MBK8891853.1"/>
    <property type="molecule type" value="Genomic_DNA"/>
</dbReference>
<dbReference type="AlphaFoldDB" id="A0A9D7LVA6"/>
<dbReference type="Pfam" id="PF04341">
    <property type="entry name" value="DUF485"/>
    <property type="match status" value="1"/>
</dbReference>
<name>A0A9D7LVA6_9RHOO</name>
<dbReference type="GO" id="GO:0005886">
    <property type="term" value="C:plasma membrane"/>
    <property type="evidence" value="ECO:0007669"/>
    <property type="project" value="TreeGrafter"/>
</dbReference>
<keyword evidence="1" id="KW-0812">Transmembrane</keyword>
<keyword evidence="1" id="KW-1133">Transmembrane helix</keyword>
<feature type="transmembrane region" description="Helical" evidence="1">
    <location>
        <begin position="58"/>
        <end position="84"/>
    </location>
</feature>
<dbReference type="InterPro" id="IPR052959">
    <property type="entry name" value="Inner_membrane_assoc"/>
</dbReference>
<evidence type="ECO:0000313" key="3">
    <source>
        <dbReference type="Proteomes" id="UP000808146"/>
    </source>
</evidence>
<proteinExistence type="predicted"/>
<dbReference type="PANTHER" id="PTHR38598">
    <property type="entry name" value="INNER MEMBRANE PROTEIN YJCH"/>
    <property type="match status" value="1"/>
</dbReference>